<dbReference type="STRING" id="28573.A0A0U1M1E9"/>
<name>A0A0U1M1E9_TALIS</name>
<dbReference type="OrthoDB" id="5422841at2759"/>
<feature type="compositionally biased region" description="Basic and acidic residues" evidence="4">
    <location>
        <begin position="274"/>
        <end position="283"/>
    </location>
</feature>
<feature type="compositionally biased region" description="Basic and acidic residues" evidence="4">
    <location>
        <begin position="1"/>
        <end position="11"/>
    </location>
</feature>
<feature type="compositionally biased region" description="Basic and acidic residues" evidence="4">
    <location>
        <begin position="223"/>
        <end position="243"/>
    </location>
</feature>
<feature type="compositionally biased region" description="Basic and acidic residues" evidence="4">
    <location>
        <begin position="380"/>
        <end position="389"/>
    </location>
</feature>
<feature type="region of interest" description="Disordered" evidence="4">
    <location>
        <begin position="522"/>
        <end position="551"/>
    </location>
</feature>
<dbReference type="CDD" id="cd00067">
    <property type="entry name" value="GAL4"/>
    <property type="match status" value="1"/>
</dbReference>
<organism evidence="5 6">
    <name type="scientific">Talaromyces islandicus</name>
    <name type="common">Penicillium islandicum</name>
    <dbReference type="NCBI Taxonomy" id="28573"/>
    <lineage>
        <taxon>Eukaryota</taxon>
        <taxon>Fungi</taxon>
        <taxon>Dikarya</taxon>
        <taxon>Ascomycota</taxon>
        <taxon>Pezizomycotina</taxon>
        <taxon>Eurotiomycetes</taxon>
        <taxon>Eurotiomycetidae</taxon>
        <taxon>Eurotiales</taxon>
        <taxon>Trichocomaceae</taxon>
        <taxon>Talaromyces</taxon>
        <taxon>Talaromyces sect. Islandici</taxon>
    </lineage>
</organism>
<feature type="region of interest" description="Disordered" evidence="4">
    <location>
        <begin position="218"/>
        <end position="301"/>
    </location>
</feature>
<feature type="region of interest" description="Disordered" evidence="4">
    <location>
        <begin position="321"/>
        <end position="389"/>
    </location>
</feature>
<evidence type="ECO:0000313" key="5">
    <source>
        <dbReference type="EMBL" id="CRG89415.1"/>
    </source>
</evidence>
<keyword evidence="6" id="KW-1185">Reference proteome</keyword>
<protein>
    <recommendedName>
        <fullName evidence="7">C6 finger domain protein</fullName>
    </recommendedName>
</protein>
<evidence type="ECO:0000256" key="3">
    <source>
        <dbReference type="ARBA" id="ARBA00023242"/>
    </source>
</evidence>
<dbReference type="GO" id="GO:0008270">
    <property type="term" value="F:zinc ion binding"/>
    <property type="evidence" value="ECO:0007669"/>
    <property type="project" value="InterPro"/>
</dbReference>
<evidence type="ECO:0008006" key="7">
    <source>
        <dbReference type="Google" id="ProtNLM"/>
    </source>
</evidence>
<evidence type="ECO:0000256" key="4">
    <source>
        <dbReference type="SAM" id="MobiDB-lite"/>
    </source>
</evidence>
<gene>
    <name evidence="5" type="ORF">PISL3812_06451</name>
</gene>
<feature type="region of interest" description="Disordered" evidence="4">
    <location>
        <begin position="1"/>
        <end position="27"/>
    </location>
</feature>
<evidence type="ECO:0000256" key="2">
    <source>
        <dbReference type="ARBA" id="ARBA00023163"/>
    </source>
</evidence>
<evidence type="ECO:0000256" key="1">
    <source>
        <dbReference type="ARBA" id="ARBA00023015"/>
    </source>
</evidence>
<sequence>MDRFASGDKRPRSPSGDFSPGVASKMPKTQSSHLHINYLARQYPENLPLVSTEDSLPNILRLIGEYDGVLQRHESIAGNLGACPLGPILMKRFDRLFEGPPRVLKSNGKEGTSVTWLDVVEFARSKPEQFNLEKTRNGVPVCQFYTKQCRVEISEEDYVLIASGMPQKLIPPQPIDEDEEKEVGSLEILERNLQKITAMADSAAARARQLSYRLKSRRNAIVTRRETDRNKSSHSSPLREQHVSPDPAVSNGHSASAHPQSPSGGFTAVNSGRTPDEPHEDPHSNLSHPNTDNITIINGTNIKGASPATRAELMKKFFTTADQNGRENDPPAASSSSTSTTHRPRGSDASEFGGPAAYSNNPVAIPNTPSSLLPQPKPATHHERDDGGPFKMEMVARMDELQRGERILPPCDRCRRLHMDCLKNLTACVGCTKKHAKCSWKDVKEEEIHGNSIQSQNSSTTREGGGDAGYDPARSSIPPTNTASGRADSTSSAPVQSSLDLPPLRRTNSEIHAVMLNDHHRQQDYDRHRVHQRSSHANTNNSRRDDDPDATSRLLQAIMDTVDRTGDDKRVRETM</sequence>
<dbReference type="OMA" id="MPAIIHL"/>
<dbReference type="AlphaFoldDB" id="A0A0U1M1E9"/>
<keyword evidence="3" id="KW-0539">Nucleus</keyword>
<reference evidence="5 6" key="1">
    <citation type="submission" date="2015-04" db="EMBL/GenBank/DDBJ databases">
        <authorList>
            <person name="Syromyatnikov M.Y."/>
            <person name="Popov V.N."/>
        </authorList>
    </citation>
    <scope>NUCLEOTIDE SEQUENCE [LARGE SCALE GENOMIC DNA]</scope>
    <source>
        <strain evidence="5">WF-38-12</strain>
    </source>
</reference>
<proteinExistence type="predicted"/>
<dbReference type="GO" id="GO:0000981">
    <property type="term" value="F:DNA-binding transcription factor activity, RNA polymerase II-specific"/>
    <property type="evidence" value="ECO:0007669"/>
    <property type="project" value="InterPro"/>
</dbReference>
<feature type="compositionally biased region" description="Low complexity" evidence="4">
    <location>
        <begin position="290"/>
        <end position="301"/>
    </location>
</feature>
<accession>A0A0U1M1E9</accession>
<feature type="compositionally biased region" description="Polar residues" evidence="4">
    <location>
        <begin position="358"/>
        <end position="373"/>
    </location>
</feature>
<keyword evidence="2" id="KW-0804">Transcription</keyword>
<feature type="compositionally biased region" description="Polar residues" evidence="4">
    <location>
        <begin position="251"/>
        <end position="273"/>
    </location>
</feature>
<keyword evidence="1" id="KW-0805">Transcription regulation</keyword>
<feature type="compositionally biased region" description="Polar residues" evidence="4">
    <location>
        <begin position="477"/>
        <end position="499"/>
    </location>
</feature>
<dbReference type="EMBL" id="CVMT01000006">
    <property type="protein sequence ID" value="CRG89415.1"/>
    <property type="molecule type" value="Genomic_DNA"/>
</dbReference>
<feature type="region of interest" description="Disordered" evidence="4">
    <location>
        <begin position="447"/>
        <end position="503"/>
    </location>
</feature>
<evidence type="ECO:0000313" key="6">
    <source>
        <dbReference type="Proteomes" id="UP000054383"/>
    </source>
</evidence>
<feature type="compositionally biased region" description="Polar residues" evidence="4">
    <location>
        <begin position="451"/>
        <end position="462"/>
    </location>
</feature>
<dbReference type="Proteomes" id="UP000054383">
    <property type="component" value="Unassembled WGS sequence"/>
</dbReference>
<dbReference type="InterPro" id="IPR001138">
    <property type="entry name" value="Zn2Cys6_DnaBD"/>
</dbReference>